<proteinExistence type="inferred from homology"/>
<evidence type="ECO:0000256" key="13">
    <source>
        <dbReference type="ARBA" id="ARBA00022588"/>
    </source>
</evidence>
<evidence type="ECO:0000256" key="21">
    <source>
        <dbReference type="ARBA" id="ARBA00023015"/>
    </source>
</evidence>
<dbReference type="Gene3D" id="1.10.533.10">
    <property type="entry name" value="Death Domain, Fas"/>
    <property type="match status" value="1"/>
</dbReference>
<keyword evidence="21" id="KW-0805">Transcription regulation</keyword>
<evidence type="ECO:0000313" key="39">
    <source>
        <dbReference type="EMBL" id="NXG83085.1"/>
    </source>
</evidence>
<evidence type="ECO:0000256" key="8">
    <source>
        <dbReference type="ARBA" id="ARBA00008665"/>
    </source>
</evidence>
<dbReference type="GO" id="GO:0005524">
    <property type="term" value="F:ATP binding"/>
    <property type="evidence" value="ECO:0007669"/>
    <property type="project" value="UniProtKB-KW"/>
</dbReference>
<keyword evidence="27" id="KW-0804">Transcription</keyword>
<evidence type="ECO:0000256" key="7">
    <source>
        <dbReference type="ARBA" id="ARBA00004613"/>
    </source>
</evidence>
<evidence type="ECO:0000256" key="27">
    <source>
        <dbReference type="ARBA" id="ARBA00023163"/>
    </source>
</evidence>
<keyword evidence="18" id="KW-0067">ATP-binding</keyword>
<keyword evidence="32" id="KW-0449">Lipoprotein</keyword>
<dbReference type="InterPro" id="IPR007111">
    <property type="entry name" value="NACHT_NTPase"/>
</dbReference>
<dbReference type="GO" id="GO:0000139">
    <property type="term" value="C:Golgi membrane"/>
    <property type="evidence" value="ECO:0007669"/>
    <property type="project" value="UniProtKB-SubCell"/>
</dbReference>
<keyword evidence="17" id="KW-0256">Endoplasmic reticulum</keyword>
<dbReference type="EMBL" id="VWZL01000837">
    <property type="protein sequence ID" value="NXG83085.1"/>
    <property type="molecule type" value="Genomic_DNA"/>
</dbReference>
<evidence type="ECO:0000256" key="4">
    <source>
        <dbReference type="ARBA" id="ARBA00004240"/>
    </source>
</evidence>
<keyword evidence="11" id="KW-0964">Secreted</keyword>
<dbReference type="PANTHER" id="PTHR45690:SF19">
    <property type="entry name" value="NACHT, LRR AND PYD DOMAINS-CONTAINING PROTEIN 3"/>
    <property type="match status" value="1"/>
</dbReference>
<dbReference type="SMART" id="SM00368">
    <property type="entry name" value="LRR_RI"/>
    <property type="match status" value="9"/>
</dbReference>
<keyword evidence="26" id="KW-0010">Activator</keyword>
<evidence type="ECO:0000256" key="5">
    <source>
        <dbReference type="ARBA" id="ARBA00004267"/>
    </source>
</evidence>
<organism evidence="39 40">
    <name type="scientific">Stercorarius parasiticus</name>
    <name type="common">Parasitic jaeger</name>
    <name type="synonym">Arctic skua</name>
    <dbReference type="NCBI Taxonomy" id="54059"/>
    <lineage>
        <taxon>Eukaryota</taxon>
        <taxon>Metazoa</taxon>
        <taxon>Chordata</taxon>
        <taxon>Craniata</taxon>
        <taxon>Vertebrata</taxon>
        <taxon>Euteleostomi</taxon>
        <taxon>Archelosauria</taxon>
        <taxon>Archosauria</taxon>
        <taxon>Dinosauria</taxon>
        <taxon>Saurischia</taxon>
        <taxon>Theropoda</taxon>
        <taxon>Coelurosauria</taxon>
        <taxon>Aves</taxon>
        <taxon>Neognathae</taxon>
        <taxon>Neoaves</taxon>
        <taxon>Charadriiformes</taxon>
        <taxon>Stercorariidae</taxon>
        <taxon>Stercorarius</taxon>
    </lineage>
</organism>
<dbReference type="GO" id="GO:0005739">
    <property type="term" value="C:mitochondrion"/>
    <property type="evidence" value="ECO:0007669"/>
    <property type="project" value="UniProtKB-SubCell"/>
</dbReference>
<dbReference type="SMART" id="SM01289">
    <property type="entry name" value="PYRIN"/>
    <property type="match status" value="1"/>
</dbReference>
<evidence type="ECO:0000256" key="14">
    <source>
        <dbReference type="ARBA" id="ARBA00022737"/>
    </source>
</evidence>
<dbReference type="GO" id="GO:0045087">
    <property type="term" value="P:innate immune response"/>
    <property type="evidence" value="ECO:0007669"/>
    <property type="project" value="UniProtKB-KW"/>
</dbReference>
<dbReference type="InterPro" id="IPR011029">
    <property type="entry name" value="DEATH-like_dom_sf"/>
</dbReference>
<dbReference type="Pfam" id="PF17779">
    <property type="entry name" value="WHD_NOD2"/>
    <property type="match status" value="1"/>
</dbReference>
<evidence type="ECO:0000256" key="24">
    <source>
        <dbReference type="ARBA" id="ARBA00023136"/>
    </source>
</evidence>
<keyword evidence="23" id="KW-0496">Mitochondrion</keyword>
<dbReference type="InterPro" id="IPR032675">
    <property type="entry name" value="LRR_dom_sf"/>
</dbReference>
<dbReference type="SMART" id="SM00367">
    <property type="entry name" value="LRR_CC"/>
    <property type="match status" value="6"/>
</dbReference>
<dbReference type="InterPro" id="IPR029495">
    <property type="entry name" value="NACHT-assoc"/>
</dbReference>
<dbReference type="Pfam" id="PF02758">
    <property type="entry name" value="PYRIN"/>
    <property type="match status" value="1"/>
</dbReference>
<feature type="domain" description="NACHT" evidence="38">
    <location>
        <begin position="212"/>
        <end position="416"/>
    </location>
</feature>
<keyword evidence="13" id="KW-0399">Innate immunity</keyword>
<dbReference type="PROSITE" id="PS50824">
    <property type="entry name" value="DAPIN"/>
    <property type="match status" value="1"/>
</dbReference>
<evidence type="ECO:0000256" key="19">
    <source>
        <dbReference type="ARBA" id="ARBA00022843"/>
    </source>
</evidence>
<dbReference type="InterPro" id="IPR041075">
    <property type="entry name" value="NOD1/2_WH"/>
</dbReference>
<dbReference type="Gene3D" id="3.40.50.300">
    <property type="entry name" value="P-loop containing nucleotide triphosphate hydrolases"/>
    <property type="match status" value="1"/>
</dbReference>
<dbReference type="InterPro" id="IPR041267">
    <property type="entry name" value="NLRP_HD2"/>
</dbReference>
<evidence type="ECO:0000256" key="31">
    <source>
        <dbReference type="ARBA" id="ARBA00023242"/>
    </source>
</evidence>
<dbReference type="GO" id="GO:0016787">
    <property type="term" value="F:hydrolase activity"/>
    <property type="evidence" value="ECO:0007669"/>
    <property type="project" value="UniProtKB-KW"/>
</dbReference>
<dbReference type="InterPro" id="IPR027417">
    <property type="entry name" value="P-loop_NTPase"/>
</dbReference>
<dbReference type="SUPFAM" id="SSF47986">
    <property type="entry name" value="DEATH domain"/>
    <property type="match status" value="1"/>
</dbReference>
<keyword evidence="40" id="KW-1185">Reference proteome</keyword>
<evidence type="ECO:0000259" key="37">
    <source>
        <dbReference type="PROSITE" id="PS50824"/>
    </source>
</evidence>
<dbReference type="CDD" id="cd08321">
    <property type="entry name" value="Pyrin_ASC-like"/>
    <property type="match status" value="1"/>
</dbReference>
<comment type="similarity">
    <text evidence="8">Belongs to the NLRP family.</text>
</comment>
<dbReference type="GO" id="GO:0005783">
    <property type="term" value="C:endoplasmic reticulum"/>
    <property type="evidence" value="ECO:0007669"/>
    <property type="project" value="UniProtKB-SubCell"/>
</dbReference>
<keyword evidence="15" id="KW-0547">Nucleotide-binding</keyword>
<comment type="subcellular location">
    <subcellularLocation>
        <location evidence="5">Cytoplasm</location>
        <location evidence="5">Cytoskeleton</location>
        <location evidence="5">Microtubule organizing center</location>
    </subcellularLocation>
    <subcellularLocation>
        <location evidence="4">Endoplasmic reticulum</location>
    </subcellularLocation>
    <subcellularLocation>
        <location evidence="6">Golgi apparatus membrane</location>
    </subcellularLocation>
    <subcellularLocation>
        <location evidence="1">Inflammasome</location>
    </subcellularLocation>
    <subcellularLocation>
        <location evidence="3">Mitochondrion</location>
    </subcellularLocation>
    <subcellularLocation>
        <location evidence="2">Nucleus</location>
    </subcellularLocation>
    <subcellularLocation>
        <location evidence="7">Secreted</location>
    </subcellularLocation>
</comment>
<dbReference type="GO" id="GO:0061702">
    <property type="term" value="C:canonical inflammasome complex"/>
    <property type="evidence" value="ECO:0007669"/>
    <property type="project" value="UniProtKB-SubCell"/>
</dbReference>
<evidence type="ECO:0000256" key="22">
    <source>
        <dbReference type="ARBA" id="ARBA00023034"/>
    </source>
</evidence>
<evidence type="ECO:0000256" key="34">
    <source>
        <dbReference type="ARBA" id="ARBA00045987"/>
    </source>
</evidence>
<keyword evidence="20" id="KW-0391">Immunity</keyword>
<feature type="region of interest" description="Disordered" evidence="36">
    <location>
        <begin position="86"/>
        <end position="123"/>
    </location>
</feature>
<dbReference type="Proteomes" id="UP000532908">
    <property type="component" value="Unassembled WGS sequence"/>
</dbReference>
<evidence type="ECO:0000256" key="36">
    <source>
        <dbReference type="SAM" id="MobiDB-lite"/>
    </source>
</evidence>
<keyword evidence="25" id="KW-0564">Palmitate</keyword>
<dbReference type="InterPro" id="IPR001611">
    <property type="entry name" value="Leu-rich_rpt"/>
</dbReference>
<dbReference type="InterPro" id="IPR006553">
    <property type="entry name" value="Leu-rich_rpt_Cys-con_subtyp"/>
</dbReference>
<dbReference type="Pfam" id="PF14484">
    <property type="entry name" value="FISNA"/>
    <property type="match status" value="1"/>
</dbReference>
<evidence type="ECO:0000256" key="33">
    <source>
        <dbReference type="ARBA" id="ARBA00040040"/>
    </source>
</evidence>
<keyword evidence="19" id="KW-0832">Ubl conjugation</keyword>
<dbReference type="AlphaFoldDB" id="A0A7K9F2V6"/>
<evidence type="ECO:0000256" key="25">
    <source>
        <dbReference type="ARBA" id="ARBA00023139"/>
    </source>
</evidence>
<keyword evidence="31" id="KW-0539">Nucleus</keyword>
<keyword evidence="30" id="KW-1271">Inflammasome</keyword>
<protein>
    <recommendedName>
        <fullName evidence="33">NACHT, LRR and PYD domains-containing protein 3</fullName>
    </recommendedName>
</protein>
<evidence type="ECO:0000256" key="11">
    <source>
        <dbReference type="ARBA" id="ARBA00022525"/>
    </source>
</evidence>
<dbReference type="InterPro" id="IPR004020">
    <property type="entry name" value="DAPIN"/>
</dbReference>
<keyword evidence="29" id="KW-0206">Cytoskeleton</keyword>
<evidence type="ECO:0000256" key="20">
    <source>
        <dbReference type="ARBA" id="ARBA00022859"/>
    </source>
</evidence>
<keyword evidence="22" id="KW-0333">Golgi apparatus</keyword>
<evidence type="ECO:0000256" key="9">
    <source>
        <dbReference type="ARBA" id="ARBA00022490"/>
    </source>
</evidence>
<evidence type="ECO:0000313" key="40">
    <source>
        <dbReference type="Proteomes" id="UP000532908"/>
    </source>
</evidence>
<dbReference type="PROSITE" id="PS50837">
    <property type="entry name" value="NACHT"/>
    <property type="match status" value="1"/>
</dbReference>
<evidence type="ECO:0000256" key="10">
    <source>
        <dbReference type="ARBA" id="ARBA00022499"/>
    </source>
</evidence>
<dbReference type="Pfam" id="PF17776">
    <property type="entry name" value="NLRC4_HD2"/>
    <property type="match status" value="1"/>
</dbReference>
<comment type="catalytic activity">
    <reaction evidence="35">
        <text>ATP + H2O = ADP + phosphate + H(+)</text>
        <dbReference type="Rhea" id="RHEA:13065"/>
        <dbReference type="ChEBI" id="CHEBI:15377"/>
        <dbReference type="ChEBI" id="CHEBI:15378"/>
        <dbReference type="ChEBI" id="CHEBI:30616"/>
        <dbReference type="ChEBI" id="CHEBI:43474"/>
        <dbReference type="ChEBI" id="CHEBI:456216"/>
    </reaction>
    <physiologicalReaction direction="left-to-right" evidence="35">
        <dbReference type="Rhea" id="RHEA:13066"/>
    </physiologicalReaction>
</comment>
<evidence type="ECO:0000256" key="28">
    <source>
        <dbReference type="ARBA" id="ARBA00023198"/>
    </source>
</evidence>
<dbReference type="GO" id="GO:0005576">
    <property type="term" value="C:extracellular region"/>
    <property type="evidence" value="ECO:0007669"/>
    <property type="project" value="UniProtKB-SubCell"/>
</dbReference>
<evidence type="ECO:0000256" key="3">
    <source>
        <dbReference type="ARBA" id="ARBA00004173"/>
    </source>
</evidence>
<feature type="domain" description="Pyrin" evidence="37">
    <location>
        <begin position="1"/>
        <end position="88"/>
    </location>
</feature>
<dbReference type="SMART" id="SM01288">
    <property type="entry name" value="FISNA"/>
    <property type="match status" value="1"/>
</dbReference>
<comment type="function">
    <text evidence="34">Independently of inflammasome activation, regulates the differentiation of T helper 2 (Th2) cells and has a role in Th2 cell-dependent asthma and tumor growth. During Th2 differentiation, required for optimal IRF4 binding to IL4 promoter and for IRF4-dependent IL4 transcription. Binds to the consensus DNA sequence 5'-GRRGGNRGAG-3'. May also participate in the transcription of IL5, IL13, GATA3, CCR3, CCR4 and MAF.</text>
</comment>
<dbReference type="GO" id="GO:0005634">
    <property type="term" value="C:nucleus"/>
    <property type="evidence" value="ECO:0007669"/>
    <property type="project" value="UniProtKB-SubCell"/>
</dbReference>
<comment type="caution">
    <text evidence="39">The sequence shown here is derived from an EMBL/GenBank/DDBJ whole genome shotgun (WGS) entry which is preliminary data.</text>
</comment>
<keyword evidence="14" id="KW-0677">Repeat</keyword>
<dbReference type="CDD" id="cd00116">
    <property type="entry name" value="LRR_RI"/>
    <property type="match status" value="1"/>
</dbReference>
<dbReference type="PRINTS" id="PR00364">
    <property type="entry name" value="DISEASERSIST"/>
</dbReference>
<evidence type="ECO:0000256" key="17">
    <source>
        <dbReference type="ARBA" id="ARBA00022824"/>
    </source>
</evidence>
<dbReference type="SUPFAM" id="SSF52047">
    <property type="entry name" value="RNI-like"/>
    <property type="match status" value="1"/>
</dbReference>
<keyword evidence="10" id="KW-1017">Isopeptide bond</keyword>
<evidence type="ECO:0000256" key="23">
    <source>
        <dbReference type="ARBA" id="ARBA00023128"/>
    </source>
</evidence>
<gene>
    <name evidence="39" type="primary">Nlrp12</name>
    <name evidence="39" type="ORF">STEPAR_R14886</name>
</gene>
<keyword evidence="9" id="KW-0963">Cytoplasm</keyword>
<keyword evidence="28" id="KW-0395">Inflammatory response</keyword>
<evidence type="ECO:0000256" key="15">
    <source>
        <dbReference type="ARBA" id="ARBA00022741"/>
    </source>
</evidence>
<evidence type="ECO:0000256" key="32">
    <source>
        <dbReference type="ARBA" id="ARBA00023288"/>
    </source>
</evidence>
<keyword evidence="16" id="KW-0378">Hydrolase</keyword>
<evidence type="ECO:0000256" key="1">
    <source>
        <dbReference type="ARBA" id="ARBA00004110"/>
    </source>
</evidence>
<evidence type="ECO:0000256" key="6">
    <source>
        <dbReference type="ARBA" id="ARBA00004394"/>
    </source>
</evidence>
<evidence type="ECO:0000256" key="18">
    <source>
        <dbReference type="ARBA" id="ARBA00022840"/>
    </source>
</evidence>
<dbReference type="GO" id="GO:0005815">
    <property type="term" value="C:microtubule organizing center"/>
    <property type="evidence" value="ECO:0007669"/>
    <property type="project" value="UniProtKB-SubCell"/>
</dbReference>
<reference evidence="39 40" key="1">
    <citation type="submission" date="2019-09" db="EMBL/GenBank/DDBJ databases">
        <title>Bird 10,000 Genomes (B10K) Project - Family phase.</title>
        <authorList>
            <person name="Zhang G."/>
        </authorList>
    </citation>
    <scope>NUCLEOTIDE SEQUENCE [LARGE SCALE GENOMIC DNA]</scope>
    <source>
        <strain evidence="39">B10K-DU-001-20</strain>
        <tissue evidence="39">Muscle</tissue>
    </source>
</reference>
<feature type="non-terminal residue" evidence="39">
    <location>
        <position position="1"/>
    </location>
</feature>
<accession>A0A7K9F2V6</accession>
<evidence type="ECO:0000256" key="12">
    <source>
        <dbReference type="ARBA" id="ARBA00022553"/>
    </source>
</evidence>
<keyword evidence="24" id="KW-0472">Membrane</keyword>
<dbReference type="PANTHER" id="PTHR45690">
    <property type="entry name" value="NACHT, LRR AND PYD DOMAINS-CONTAINING PROTEIN 12"/>
    <property type="match status" value="1"/>
</dbReference>
<evidence type="ECO:0000256" key="30">
    <source>
        <dbReference type="ARBA" id="ARBA00023233"/>
    </source>
</evidence>
<dbReference type="Gene3D" id="3.80.10.10">
    <property type="entry name" value="Ribonuclease Inhibitor"/>
    <property type="match status" value="1"/>
</dbReference>
<evidence type="ECO:0000259" key="38">
    <source>
        <dbReference type="PROSITE" id="PS50837"/>
    </source>
</evidence>
<evidence type="ECO:0000256" key="35">
    <source>
        <dbReference type="ARBA" id="ARBA00048778"/>
    </source>
</evidence>
<dbReference type="Pfam" id="PF05729">
    <property type="entry name" value="NACHT"/>
    <property type="match status" value="1"/>
</dbReference>
<feature type="non-terminal residue" evidence="39">
    <location>
        <position position="990"/>
    </location>
</feature>
<name>A0A7K9F2V6_STEPR</name>
<dbReference type="Pfam" id="PF13516">
    <property type="entry name" value="LRR_6"/>
    <property type="match status" value="5"/>
</dbReference>
<keyword evidence="12" id="KW-0597">Phosphoprotein</keyword>
<evidence type="ECO:0000256" key="29">
    <source>
        <dbReference type="ARBA" id="ARBA00023212"/>
    </source>
</evidence>
<dbReference type="InterPro" id="IPR050637">
    <property type="entry name" value="NLRP_innate_immun_reg"/>
</dbReference>
<evidence type="ECO:0000256" key="2">
    <source>
        <dbReference type="ARBA" id="ARBA00004123"/>
    </source>
</evidence>
<evidence type="ECO:0000256" key="26">
    <source>
        <dbReference type="ARBA" id="ARBA00023159"/>
    </source>
</evidence>
<dbReference type="GO" id="GO:0006954">
    <property type="term" value="P:inflammatory response"/>
    <property type="evidence" value="ECO:0007669"/>
    <property type="project" value="UniProtKB-KW"/>
</dbReference>
<evidence type="ECO:0000256" key="16">
    <source>
        <dbReference type="ARBA" id="ARBA00022801"/>
    </source>
</evidence>
<sequence>TAGELLLCALEDLTQVDFKKFRDALAHGGLQGRSCIPWGRLEKADWMDTKNLMLDFYGGEAALDVAIAVFERIHLRNAANLLRESRERGGRAERLPGQCSVPRGPGTVSWGSGPQEPEVASPLPDFQRNYKKAICQAYSRIKDQNARVGDNVSLNARYSKLVIVNKHRDEEEREHEIVAMGRRHAEIMKEQASASIAVGDLFKPGPDGWTPKEVVLLGAAGVGKTMTARKIMLDWASDKVFAEFDYVFYIHCREGNLLTSQASMADLIAQCYPGGSLPLAKMLGQTERFLFIIDGFDELRFSVDRPLSELCSQPFEQRPVEIILSSLFRRRLLPKSSLLVTTRPTALRKLGKCLECERYAEILGFDEAEREEYFHKFFENAEQAAAAFQFVRGNETLFTMCLVPIVCWIVCTVMKQQLVRAGGLTQSPKTTTGIYILYLSALLRSLSGPVKRGMPAVLRRLCCLAADGIWRQKVLFEEKEVQGYALDQREALPLLLNEHLFQKDISCVSTYSFIHLSFQEFFAALFYLLEDEGEAWDPPAGPTREVKALLESYGNSRNYFMLTVRFLFGLLNKDCRRELEEEMGCKISPRIMQELLEWLQSSQQTALALLEEETAVIREMEVCHCLYELQDERFVVTALDAFTGVYLRGLNLNRFDQIVLAFSIKHFPKLESLDLGHCSFLRDHPEDPAGPQPAQPARRCVRSLRAPRAALTGACGGALASVLSVKPTLVELDLAGNEDLRDGGVKLLCEGLGCSGCQLQILRLWRCRLTEASCRALAAVLPARPSLTELHLGDNELGDGGVRRLSKGLRDPACRLQTLRLWRCRLTEASCRALAAVLPARPSLTELHLGDNELGDGGVQRLSKGLRDPACRLQTLSLWQSRLTGACCADLCAMLSPSRSLEFLDLSDNDLGDASVQRLCKALGHPTCCLQKLWLWRCRLTEASCGALAAVLPASPCLTELHLGDNELGDGGVQRLSKGLRDPACRLQTL</sequence>
<dbReference type="SUPFAM" id="SSF52540">
    <property type="entry name" value="P-loop containing nucleoside triphosphate hydrolases"/>
    <property type="match status" value="1"/>
</dbReference>